<dbReference type="EMBL" id="JAERQG010000003">
    <property type="protein sequence ID" value="MBL0766111.1"/>
    <property type="molecule type" value="Genomic_DNA"/>
</dbReference>
<reference evidence="1" key="1">
    <citation type="submission" date="2021-01" db="EMBL/GenBank/DDBJ databases">
        <title>Marivirga sp. nov., isolated from intertidal surface sediments.</title>
        <authorList>
            <person name="Zhang M."/>
        </authorList>
    </citation>
    <scope>NUCLEOTIDE SEQUENCE</scope>
    <source>
        <strain evidence="1">SM1354</strain>
    </source>
</reference>
<accession>A0A937AG39</accession>
<dbReference type="Proteomes" id="UP000642920">
    <property type="component" value="Unassembled WGS sequence"/>
</dbReference>
<keyword evidence="2" id="KW-1185">Reference proteome</keyword>
<organism evidence="1 2">
    <name type="scientific">Marivirga atlantica</name>
    <dbReference type="NCBI Taxonomy" id="1548457"/>
    <lineage>
        <taxon>Bacteria</taxon>
        <taxon>Pseudomonadati</taxon>
        <taxon>Bacteroidota</taxon>
        <taxon>Cytophagia</taxon>
        <taxon>Cytophagales</taxon>
        <taxon>Marivirgaceae</taxon>
        <taxon>Marivirga</taxon>
    </lineage>
</organism>
<comment type="caution">
    <text evidence="1">The sequence shown here is derived from an EMBL/GenBank/DDBJ whole genome shotgun (WGS) entry which is preliminary data.</text>
</comment>
<dbReference type="AlphaFoldDB" id="A0A937AG39"/>
<sequence length="46" mass="5120">MKKIFQSNPFMSRNLLFLIIIIAILAIGVSVKLSAESKAVSQEITR</sequence>
<name>A0A937AG39_9BACT</name>
<proteinExistence type="predicted"/>
<protein>
    <submittedName>
        <fullName evidence="1">Uncharacterized protein</fullName>
    </submittedName>
</protein>
<evidence type="ECO:0000313" key="1">
    <source>
        <dbReference type="EMBL" id="MBL0766111.1"/>
    </source>
</evidence>
<evidence type="ECO:0000313" key="2">
    <source>
        <dbReference type="Proteomes" id="UP000642920"/>
    </source>
</evidence>
<dbReference type="RefSeq" id="WP_201922002.1">
    <property type="nucleotide sequence ID" value="NZ_JAERQG010000003.1"/>
</dbReference>
<gene>
    <name evidence="1" type="ORF">JKP34_12665</name>
</gene>